<proteinExistence type="predicted"/>
<protein>
    <submittedName>
        <fullName evidence="1">Uncharacterized protein</fullName>
    </submittedName>
</protein>
<dbReference type="EMBL" id="JANPWB010000001">
    <property type="protein sequence ID" value="KAJ1213659.1"/>
    <property type="molecule type" value="Genomic_DNA"/>
</dbReference>
<name>A0AAV7WKF8_PLEWA</name>
<gene>
    <name evidence="1" type="ORF">NDU88_001291</name>
</gene>
<evidence type="ECO:0000313" key="2">
    <source>
        <dbReference type="Proteomes" id="UP001066276"/>
    </source>
</evidence>
<dbReference type="AlphaFoldDB" id="A0AAV7WKF8"/>
<reference evidence="1" key="1">
    <citation type="journal article" date="2022" name="bioRxiv">
        <title>Sequencing and chromosome-scale assembly of the giantPleurodeles waltlgenome.</title>
        <authorList>
            <person name="Brown T."/>
            <person name="Elewa A."/>
            <person name="Iarovenko S."/>
            <person name="Subramanian E."/>
            <person name="Araus A.J."/>
            <person name="Petzold A."/>
            <person name="Susuki M."/>
            <person name="Suzuki K.-i.T."/>
            <person name="Hayashi T."/>
            <person name="Toyoda A."/>
            <person name="Oliveira C."/>
            <person name="Osipova E."/>
            <person name="Leigh N.D."/>
            <person name="Simon A."/>
            <person name="Yun M.H."/>
        </authorList>
    </citation>
    <scope>NUCLEOTIDE SEQUENCE</scope>
    <source>
        <strain evidence="1">20211129_DDA</strain>
        <tissue evidence="1">Liver</tissue>
    </source>
</reference>
<dbReference type="Proteomes" id="UP001066276">
    <property type="component" value="Chromosome 1_1"/>
</dbReference>
<accession>A0AAV7WKF8</accession>
<organism evidence="1 2">
    <name type="scientific">Pleurodeles waltl</name>
    <name type="common">Iberian ribbed newt</name>
    <dbReference type="NCBI Taxonomy" id="8319"/>
    <lineage>
        <taxon>Eukaryota</taxon>
        <taxon>Metazoa</taxon>
        <taxon>Chordata</taxon>
        <taxon>Craniata</taxon>
        <taxon>Vertebrata</taxon>
        <taxon>Euteleostomi</taxon>
        <taxon>Amphibia</taxon>
        <taxon>Batrachia</taxon>
        <taxon>Caudata</taxon>
        <taxon>Salamandroidea</taxon>
        <taxon>Salamandridae</taxon>
        <taxon>Pleurodelinae</taxon>
        <taxon>Pleurodeles</taxon>
    </lineage>
</organism>
<keyword evidence="2" id="KW-1185">Reference proteome</keyword>
<comment type="caution">
    <text evidence="1">The sequence shown here is derived from an EMBL/GenBank/DDBJ whole genome shotgun (WGS) entry which is preliminary data.</text>
</comment>
<sequence length="168" mass="18996">MCPRSCGCWSIHLELTRSQKNLIGKELLLVGGPQTKCWPRDSEAEDAVGPAVIGAGQEIPTDVKERESDVAELGQQVDTHDAQEEELDHYRQEILALQDSNCELQYRLEDLENRAGLLLACRLRAQMAQRRVNAIQTQFGTVTNNEGLILKQFEVFYAYLYTAEQLDD</sequence>
<evidence type="ECO:0000313" key="1">
    <source>
        <dbReference type="EMBL" id="KAJ1213659.1"/>
    </source>
</evidence>